<dbReference type="GO" id="GO:0016605">
    <property type="term" value="C:PML body"/>
    <property type="evidence" value="ECO:0007669"/>
    <property type="project" value="Ensembl"/>
</dbReference>
<dbReference type="Pfam" id="PF00929">
    <property type="entry name" value="RNase_T"/>
    <property type="match status" value="1"/>
</dbReference>
<dbReference type="GO" id="GO:0006308">
    <property type="term" value="P:DNA catabolic process"/>
    <property type="evidence" value="ECO:0007669"/>
    <property type="project" value="Ensembl"/>
</dbReference>
<dbReference type="InterPro" id="IPR012337">
    <property type="entry name" value="RNaseH-like_sf"/>
</dbReference>
<dbReference type="GO" id="GO:0030620">
    <property type="term" value="F:U2 snRNA binding"/>
    <property type="evidence" value="ECO:0007669"/>
    <property type="project" value="Ensembl"/>
</dbReference>
<dbReference type="GO" id="GO:0045071">
    <property type="term" value="P:negative regulation of viral genome replication"/>
    <property type="evidence" value="ECO:0007669"/>
    <property type="project" value="Ensembl"/>
</dbReference>
<evidence type="ECO:0000313" key="7">
    <source>
        <dbReference type="Ensembl" id="ENSCCAP00000015200.1"/>
    </source>
</evidence>
<organism evidence="7 8">
    <name type="scientific">Cebus imitator</name>
    <name type="common">Panamanian white-faced capuchin</name>
    <name type="synonym">Cebus capucinus imitator</name>
    <dbReference type="NCBI Taxonomy" id="2715852"/>
    <lineage>
        <taxon>Eukaryota</taxon>
        <taxon>Metazoa</taxon>
        <taxon>Chordata</taxon>
        <taxon>Craniata</taxon>
        <taxon>Vertebrata</taxon>
        <taxon>Euteleostomi</taxon>
        <taxon>Mammalia</taxon>
        <taxon>Eutheria</taxon>
        <taxon>Euarchontoglires</taxon>
        <taxon>Primates</taxon>
        <taxon>Haplorrhini</taxon>
        <taxon>Platyrrhini</taxon>
        <taxon>Cebidae</taxon>
        <taxon>Cebinae</taxon>
        <taxon>Cebus</taxon>
    </lineage>
</organism>
<evidence type="ECO:0000256" key="4">
    <source>
        <dbReference type="ARBA" id="ARBA00022839"/>
    </source>
</evidence>
<sequence length="181" mass="20250">MAGSREVVAMDCEMVGLGPLRVSGLARCSLVNVYGAVLYDKFIRPEGEITDYRTRVSGVTPQHMVGATPFAVARLEILQLLKGKLVVGHDLKHDFQALKEDMSGYSIYDTSTDMVLRREAKLDHCRRVSLRVLSERLLHKSIQNSLHGHSSVEDARATMELYQISQRIRARRGLARLAVSD</sequence>
<gene>
    <name evidence="7" type="primary">ISG20</name>
</gene>
<evidence type="ECO:0000259" key="6">
    <source>
        <dbReference type="SMART" id="SM00479"/>
    </source>
</evidence>
<dbReference type="GO" id="GO:0000175">
    <property type="term" value="F:3'-5'-RNA exonuclease activity"/>
    <property type="evidence" value="ECO:0007669"/>
    <property type="project" value="Ensembl"/>
</dbReference>
<dbReference type="Ensembl" id="ENSCCAT00000032644.1">
    <property type="protein sequence ID" value="ENSCCAP00000015200.1"/>
    <property type="gene ID" value="ENSCCAG00000025395.1"/>
</dbReference>
<dbReference type="GO" id="GO:0008310">
    <property type="term" value="F:single-stranded DNA 3'-5' DNA exonuclease activity"/>
    <property type="evidence" value="ECO:0007669"/>
    <property type="project" value="Ensembl"/>
</dbReference>
<dbReference type="SMART" id="SM00479">
    <property type="entry name" value="EXOIII"/>
    <property type="match status" value="1"/>
</dbReference>
<reference evidence="7" key="1">
    <citation type="submission" date="2025-08" db="UniProtKB">
        <authorList>
            <consortium name="Ensembl"/>
        </authorList>
    </citation>
    <scope>IDENTIFICATION</scope>
</reference>
<dbReference type="InterPro" id="IPR047021">
    <property type="entry name" value="REXO1/3/4-like"/>
</dbReference>
<name>A0A2K5QH53_CEBIM</name>
<evidence type="ECO:0000256" key="1">
    <source>
        <dbReference type="ARBA" id="ARBA00004604"/>
    </source>
</evidence>
<dbReference type="PANTHER" id="PTHR12801:SF59">
    <property type="entry name" value="INTERFERON-STIMULATED GENE 20 KDA PROTEIN"/>
    <property type="match status" value="1"/>
</dbReference>
<dbReference type="FunFam" id="3.30.420.10:FF:000007">
    <property type="entry name" value="Interferon-stimulated exonuclease gene 20"/>
    <property type="match status" value="1"/>
</dbReference>
<dbReference type="AlphaFoldDB" id="A0A2K5QH53"/>
<reference evidence="7" key="2">
    <citation type="submission" date="2025-09" db="UniProtKB">
        <authorList>
            <consortium name="Ensembl"/>
        </authorList>
    </citation>
    <scope>IDENTIFICATION</scope>
</reference>
<keyword evidence="8" id="KW-1185">Reference proteome</keyword>
<dbReference type="GO" id="GO:0006401">
    <property type="term" value="P:RNA catabolic process"/>
    <property type="evidence" value="ECO:0007669"/>
    <property type="project" value="Ensembl"/>
</dbReference>
<keyword evidence="3" id="KW-0378">Hydrolase</keyword>
<dbReference type="RefSeq" id="XP_017361611.1">
    <property type="nucleotide sequence ID" value="XM_017506122.2"/>
</dbReference>
<dbReference type="PANTHER" id="PTHR12801">
    <property type="entry name" value="RNA EXONUCLEASE REXO1 / RECO3 FAMILY MEMBER-RELATED"/>
    <property type="match status" value="1"/>
</dbReference>
<protein>
    <submittedName>
        <fullName evidence="7">Interferon stimulated exonuclease gene 20</fullName>
    </submittedName>
</protein>
<dbReference type="KEGG" id="cimi:108287605"/>
<dbReference type="Gene3D" id="3.30.420.10">
    <property type="entry name" value="Ribonuclease H-like superfamily/Ribonuclease H"/>
    <property type="match status" value="1"/>
</dbReference>
<dbReference type="GO" id="GO:0034511">
    <property type="term" value="F:U3 snoRNA binding"/>
    <property type="evidence" value="ECO:0007669"/>
    <property type="project" value="Ensembl"/>
</dbReference>
<proteinExistence type="predicted"/>
<dbReference type="Proteomes" id="UP000233040">
    <property type="component" value="Unassembled WGS sequence"/>
</dbReference>
<evidence type="ECO:0000256" key="3">
    <source>
        <dbReference type="ARBA" id="ARBA00022801"/>
    </source>
</evidence>
<dbReference type="GO" id="GO:0015030">
    <property type="term" value="C:Cajal body"/>
    <property type="evidence" value="ECO:0007669"/>
    <property type="project" value="Ensembl"/>
</dbReference>
<dbReference type="InterPro" id="IPR036397">
    <property type="entry name" value="RNaseH_sf"/>
</dbReference>
<dbReference type="GeneTree" id="ENSGT00940000160781"/>
<dbReference type="STRING" id="9516.ENSCCAP00000015200"/>
<evidence type="ECO:0000313" key="8">
    <source>
        <dbReference type="Proteomes" id="UP000233040"/>
    </source>
</evidence>
<dbReference type="GeneID" id="108287605"/>
<dbReference type="SUPFAM" id="SSF53098">
    <property type="entry name" value="Ribonuclease H-like"/>
    <property type="match status" value="1"/>
</dbReference>
<dbReference type="CTD" id="3669"/>
<dbReference type="GO" id="GO:0030619">
    <property type="term" value="F:U1 snRNA binding"/>
    <property type="evidence" value="ECO:0007669"/>
    <property type="project" value="Ensembl"/>
</dbReference>
<evidence type="ECO:0000256" key="2">
    <source>
        <dbReference type="ARBA" id="ARBA00022722"/>
    </source>
</evidence>
<keyword evidence="4" id="KW-0269">Exonuclease</keyword>
<accession>A0A2K5QH53</accession>
<dbReference type="GO" id="GO:0005730">
    <property type="term" value="C:nucleolus"/>
    <property type="evidence" value="ECO:0007669"/>
    <property type="project" value="UniProtKB-SubCell"/>
</dbReference>
<feature type="domain" description="Exonuclease" evidence="6">
    <location>
        <begin position="6"/>
        <end position="171"/>
    </location>
</feature>
<dbReference type="OMA" id="NWPCALP"/>
<keyword evidence="2" id="KW-0540">Nuclease</keyword>
<dbReference type="InterPro" id="IPR013520">
    <property type="entry name" value="Ribonucl_H"/>
</dbReference>
<keyword evidence="5" id="KW-0539">Nucleus</keyword>
<dbReference type="GO" id="GO:0051607">
    <property type="term" value="P:defense response to virus"/>
    <property type="evidence" value="ECO:0007669"/>
    <property type="project" value="Ensembl"/>
</dbReference>
<evidence type="ECO:0000256" key="5">
    <source>
        <dbReference type="ARBA" id="ARBA00023242"/>
    </source>
</evidence>
<comment type="subcellular location">
    <subcellularLocation>
        <location evidence="1">Nucleus</location>
        <location evidence="1">Nucleolus</location>
    </subcellularLocation>
</comment>
<dbReference type="GO" id="GO:0005737">
    <property type="term" value="C:cytoplasm"/>
    <property type="evidence" value="ECO:0007669"/>
    <property type="project" value="Ensembl"/>
</dbReference>